<dbReference type="AlphaFoldDB" id="A0A2K3JVE0"/>
<dbReference type="EMBL" id="ASHM01125820">
    <property type="protein sequence ID" value="PNX58005.1"/>
    <property type="molecule type" value="Genomic_DNA"/>
</dbReference>
<sequence>GVTGILNKGHKIRGSVVLMRKNVLDFNTIVSIGGGNIHGVIDSGINLIGSTVDGLTAFLGRSVSLQLISATKADG</sequence>
<comment type="caution">
    <text evidence="1">The sequence shown here is derived from an EMBL/GenBank/DDBJ whole genome shotgun (WGS) entry which is preliminary data.</text>
</comment>
<organism evidence="1 2">
    <name type="scientific">Trifolium pratense</name>
    <name type="common">Red clover</name>
    <dbReference type="NCBI Taxonomy" id="57577"/>
    <lineage>
        <taxon>Eukaryota</taxon>
        <taxon>Viridiplantae</taxon>
        <taxon>Streptophyta</taxon>
        <taxon>Embryophyta</taxon>
        <taxon>Tracheophyta</taxon>
        <taxon>Spermatophyta</taxon>
        <taxon>Magnoliopsida</taxon>
        <taxon>eudicotyledons</taxon>
        <taxon>Gunneridae</taxon>
        <taxon>Pentapetalae</taxon>
        <taxon>rosids</taxon>
        <taxon>fabids</taxon>
        <taxon>Fabales</taxon>
        <taxon>Fabaceae</taxon>
        <taxon>Papilionoideae</taxon>
        <taxon>50 kb inversion clade</taxon>
        <taxon>NPAAA clade</taxon>
        <taxon>Hologalegina</taxon>
        <taxon>IRL clade</taxon>
        <taxon>Trifolieae</taxon>
        <taxon>Trifolium</taxon>
    </lineage>
</organism>
<accession>A0A2K3JVE0</accession>
<reference evidence="1 2" key="2">
    <citation type="journal article" date="2017" name="Front. Plant Sci.">
        <title>Gene Classification and Mining of Molecular Markers Useful in Red Clover (Trifolium pratense) Breeding.</title>
        <authorList>
            <person name="Istvanek J."/>
            <person name="Dluhosova J."/>
            <person name="Dluhos P."/>
            <person name="Patkova L."/>
            <person name="Nedelnik J."/>
            <person name="Repkova J."/>
        </authorList>
    </citation>
    <scope>NUCLEOTIDE SEQUENCE [LARGE SCALE GENOMIC DNA]</scope>
    <source>
        <strain evidence="2">cv. Tatra</strain>
        <tissue evidence="1">Young leaves</tissue>
    </source>
</reference>
<gene>
    <name evidence="1" type="ORF">L195_g058976</name>
</gene>
<reference evidence="1 2" key="1">
    <citation type="journal article" date="2014" name="Am. J. Bot.">
        <title>Genome assembly and annotation for red clover (Trifolium pratense; Fabaceae).</title>
        <authorList>
            <person name="Istvanek J."/>
            <person name="Jaros M."/>
            <person name="Krenek A."/>
            <person name="Repkova J."/>
        </authorList>
    </citation>
    <scope>NUCLEOTIDE SEQUENCE [LARGE SCALE GENOMIC DNA]</scope>
    <source>
        <strain evidence="2">cv. Tatra</strain>
        <tissue evidence="1">Young leaves</tissue>
    </source>
</reference>
<dbReference type="Gene3D" id="2.60.60.20">
    <property type="entry name" value="PLAT/LH2 domain"/>
    <property type="match status" value="1"/>
</dbReference>
<feature type="non-terminal residue" evidence="1">
    <location>
        <position position="1"/>
    </location>
</feature>
<evidence type="ECO:0000313" key="1">
    <source>
        <dbReference type="EMBL" id="PNX58005.1"/>
    </source>
</evidence>
<dbReference type="Proteomes" id="UP000236291">
    <property type="component" value="Unassembled WGS sequence"/>
</dbReference>
<dbReference type="SUPFAM" id="SSF49723">
    <property type="entry name" value="Lipase/lipooxygenase domain (PLAT/LH2 domain)"/>
    <property type="match status" value="1"/>
</dbReference>
<dbReference type="InterPro" id="IPR036392">
    <property type="entry name" value="PLAT/LH2_dom_sf"/>
</dbReference>
<protein>
    <submittedName>
        <fullName evidence="1">Seed lipoxygenase</fullName>
    </submittedName>
</protein>
<name>A0A2K3JVE0_TRIPR</name>
<evidence type="ECO:0000313" key="2">
    <source>
        <dbReference type="Proteomes" id="UP000236291"/>
    </source>
</evidence>
<proteinExistence type="predicted"/>